<dbReference type="GO" id="GO:0012505">
    <property type="term" value="C:endomembrane system"/>
    <property type="evidence" value="ECO:0007669"/>
    <property type="project" value="TreeGrafter"/>
</dbReference>
<feature type="domain" description="Amidase" evidence="5">
    <location>
        <begin position="64"/>
        <end position="508"/>
    </location>
</feature>
<reference evidence="6 7" key="1">
    <citation type="journal article" date="2018" name="Gigascience">
        <title>Genomes of trombidid mites reveal novel predicted allergens and laterally-transferred genes associated with secondary metabolism.</title>
        <authorList>
            <person name="Dong X."/>
            <person name="Chaisiri K."/>
            <person name="Xia D."/>
            <person name="Armstrong S.D."/>
            <person name="Fang Y."/>
            <person name="Donnelly M.J."/>
            <person name="Kadowaki T."/>
            <person name="McGarry J.W."/>
            <person name="Darby A.C."/>
            <person name="Makepeace B.L."/>
        </authorList>
    </citation>
    <scope>NUCLEOTIDE SEQUENCE [LARGE SCALE GENOMIC DNA]</scope>
    <source>
        <strain evidence="6">UoL-WK</strain>
    </source>
</reference>
<dbReference type="InterPro" id="IPR052739">
    <property type="entry name" value="FAAH2"/>
</dbReference>
<keyword evidence="7" id="KW-1185">Reference proteome</keyword>
<dbReference type="OrthoDB" id="6428749at2759"/>
<dbReference type="PIRSF" id="PIRSF001221">
    <property type="entry name" value="Amidase_fungi"/>
    <property type="match status" value="1"/>
</dbReference>
<gene>
    <name evidence="6" type="ORF">B4U79_15766</name>
</gene>
<comment type="similarity">
    <text evidence="1">Belongs to the amidase family.</text>
</comment>
<feature type="active site" description="Charge relay system" evidence="2">
    <location>
        <position position="130"/>
    </location>
</feature>
<dbReference type="PROSITE" id="PS00571">
    <property type="entry name" value="AMIDASES"/>
    <property type="match status" value="1"/>
</dbReference>
<name>A0A443REQ2_9ACAR</name>
<dbReference type="GO" id="GO:0016787">
    <property type="term" value="F:hydrolase activity"/>
    <property type="evidence" value="ECO:0007669"/>
    <property type="project" value="UniProtKB-KW"/>
</dbReference>
<feature type="binding site" evidence="3">
    <location>
        <position position="205"/>
    </location>
    <ligand>
        <name>substrate</name>
    </ligand>
</feature>
<dbReference type="SUPFAM" id="SSF75304">
    <property type="entry name" value="Amidase signature (AS) enzymes"/>
    <property type="match status" value="1"/>
</dbReference>
<dbReference type="Proteomes" id="UP000285301">
    <property type="component" value="Unassembled WGS sequence"/>
</dbReference>
<evidence type="ECO:0000256" key="3">
    <source>
        <dbReference type="PIRSR" id="PIRSR001221-2"/>
    </source>
</evidence>
<comment type="caution">
    <text evidence="6">The sequence shown here is derived from an EMBL/GenBank/DDBJ whole genome shotgun (WGS) entry which is preliminary data.</text>
</comment>
<feature type="active site" description="Acyl-ester intermediate" evidence="2">
    <location>
        <position position="229"/>
    </location>
</feature>
<feature type="binding site" evidence="3">
    <location>
        <position position="179"/>
    </location>
    <ligand>
        <name>substrate</name>
    </ligand>
</feature>
<proteinExistence type="inferred from homology"/>
<dbReference type="InterPro" id="IPR023631">
    <property type="entry name" value="Amidase_dom"/>
</dbReference>
<sequence>MNSMQEYFQKLLRFILDSIAFAIEWLIPSKSGRRYLPPISDPILLQSAVSLSENIKQGKFKSEDVVKAFINRIKEVDQLVNAVVEERFEEAIKEAQEVDRKLASIRNNNYKDGEDAILKLPLLGVPFTGKDSIAIKSMGLTAGLVARKSVKANEDAVSIANIRKAGAIPLALTNVPELLLWLDSNNNLYGRCNNPYDLSLVPGGSSGGNAACIAYAGSVIGIGSDIGGSIRMPAFCCGIFGHKTTPGIVDIKGHYPDFGERGKFLSFGPMTRYACDLKPFLKAMAGENIKKLPKIDEKVDFKKLKFYYAEESGEATVSPVEIEIRKSIKKVVEHFSNKFGSRVTQHKFNELEHSYDIFMHTFYNFSSQSIASLITENRGKFNIGFELFKTLFGFSDHTLPLLLAAMIEKFSSQNENTLKNNPNYVKMGLCLKEHLHSLLGDDGVFIYPSLPFVAPKHQTTLFKLESLSYISVFNVLDVTITQCPIGLNQNGLPLGVQIVATSHNDHLTIAVAEELEHAFGGWTSPSDILCVNNNPFR</sequence>
<dbReference type="Gene3D" id="3.90.1300.10">
    <property type="entry name" value="Amidase signature (AS) domain"/>
    <property type="match status" value="1"/>
</dbReference>
<protein>
    <submittedName>
        <fullName evidence="6">Fatty-acid amide hydrolase 2-like protein</fullName>
    </submittedName>
</protein>
<dbReference type="InterPro" id="IPR020556">
    <property type="entry name" value="Amidase_CS"/>
</dbReference>
<organism evidence="6 7">
    <name type="scientific">Dinothrombium tinctorium</name>
    <dbReference type="NCBI Taxonomy" id="1965070"/>
    <lineage>
        <taxon>Eukaryota</taxon>
        <taxon>Metazoa</taxon>
        <taxon>Ecdysozoa</taxon>
        <taxon>Arthropoda</taxon>
        <taxon>Chelicerata</taxon>
        <taxon>Arachnida</taxon>
        <taxon>Acari</taxon>
        <taxon>Acariformes</taxon>
        <taxon>Trombidiformes</taxon>
        <taxon>Prostigmata</taxon>
        <taxon>Anystina</taxon>
        <taxon>Parasitengona</taxon>
        <taxon>Trombidioidea</taxon>
        <taxon>Trombidiidae</taxon>
        <taxon>Dinothrombium</taxon>
    </lineage>
</organism>
<evidence type="ECO:0000313" key="6">
    <source>
        <dbReference type="EMBL" id="RWS13752.1"/>
    </source>
</evidence>
<evidence type="ECO:0000256" key="1">
    <source>
        <dbReference type="ARBA" id="ARBA00009199"/>
    </source>
</evidence>
<dbReference type="InterPro" id="IPR036928">
    <property type="entry name" value="AS_sf"/>
</dbReference>
<evidence type="ECO:0000256" key="4">
    <source>
        <dbReference type="SAM" id="Coils"/>
    </source>
</evidence>
<feature type="binding site" evidence="3">
    <location>
        <begin position="226"/>
        <end position="229"/>
    </location>
    <ligand>
        <name>substrate</name>
    </ligand>
</feature>
<keyword evidence="6" id="KW-0378">Hydrolase</keyword>
<dbReference type="Pfam" id="PF01425">
    <property type="entry name" value="Amidase"/>
    <property type="match status" value="1"/>
</dbReference>
<dbReference type="STRING" id="1965070.A0A443REQ2"/>
<dbReference type="EMBL" id="NCKU01000892">
    <property type="protein sequence ID" value="RWS13752.1"/>
    <property type="molecule type" value="Genomic_DNA"/>
</dbReference>
<accession>A0A443REQ2</accession>
<evidence type="ECO:0000259" key="5">
    <source>
        <dbReference type="Pfam" id="PF01425"/>
    </source>
</evidence>
<feature type="active site" description="Charge relay system" evidence="2">
    <location>
        <position position="205"/>
    </location>
</feature>
<dbReference type="AlphaFoldDB" id="A0A443REQ2"/>
<keyword evidence="4" id="KW-0175">Coiled coil</keyword>
<dbReference type="PANTHER" id="PTHR43372">
    <property type="entry name" value="FATTY-ACID AMIDE HYDROLASE"/>
    <property type="match status" value="1"/>
</dbReference>
<evidence type="ECO:0000256" key="2">
    <source>
        <dbReference type="PIRSR" id="PIRSR001221-1"/>
    </source>
</evidence>
<dbReference type="PANTHER" id="PTHR43372:SF4">
    <property type="entry name" value="FATTY-ACID AMIDE HYDROLASE 2"/>
    <property type="match status" value="1"/>
</dbReference>
<evidence type="ECO:0000313" key="7">
    <source>
        <dbReference type="Proteomes" id="UP000285301"/>
    </source>
</evidence>
<feature type="coiled-coil region" evidence="4">
    <location>
        <begin position="81"/>
        <end position="108"/>
    </location>
</feature>